<reference evidence="2 3" key="1">
    <citation type="submission" date="2017-01" db="EMBL/GenBank/DDBJ databases">
        <title>Draft genome sequence of Bacillus oleronius.</title>
        <authorList>
            <person name="Allam M."/>
        </authorList>
    </citation>
    <scope>NUCLEOTIDE SEQUENCE [LARGE SCALE GENOMIC DNA]</scope>
    <source>
        <strain evidence="2 3">DSM 9356</strain>
    </source>
</reference>
<evidence type="ECO:0000259" key="1">
    <source>
        <dbReference type="PROSITE" id="PS50819"/>
    </source>
</evidence>
<dbReference type="InterPro" id="IPR027434">
    <property type="entry name" value="Homing_endonucl"/>
</dbReference>
<dbReference type="SUPFAM" id="SSF55608">
    <property type="entry name" value="Homing endonucleases"/>
    <property type="match status" value="2"/>
</dbReference>
<dbReference type="PRINTS" id="PR00379">
    <property type="entry name" value="INTEIN"/>
</dbReference>
<dbReference type="GO" id="GO:0016539">
    <property type="term" value="P:intein-mediated protein splicing"/>
    <property type="evidence" value="ECO:0007669"/>
    <property type="project" value="InterPro"/>
</dbReference>
<gene>
    <name evidence="2" type="ORF">BWZ43_14960</name>
</gene>
<comment type="caution">
    <text evidence="2">The sequence shown here is derived from an EMBL/GenBank/DDBJ whole genome shotgun (WGS) entry which is preliminary data.</text>
</comment>
<dbReference type="InterPro" id="IPR004042">
    <property type="entry name" value="Intein_endonuc_central"/>
</dbReference>
<dbReference type="AlphaFoldDB" id="A0A8E2I768"/>
<dbReference type="EMBL" id="MTLA01000183">
    <property type="protein sequence ID" value="OOP67587.1"/>
    <property type="molecule type" value="Genomic_DNA"/>
</dbReference>
<evidence type="ECO:0000313" key="2">
    <source>
        <dbReference type="EMBL" id="OOP67587.1"/>
    </source>
</evidence>
<dbReference type="InterPro" id="IPR006142">
    <property type="entry name" value="INTEIN"/>
</dbReference>
<dbReference type="RefSeq" id="WP_078110580.1">
    <property type="nucleotide sequence ID" value="NZ_MTLA01000183.1"/>
</dbReference>
<protein>
    <recommendedName>
        <fullName evidence="1">DOD-type homing endonuclease domain-containing protein</fullName>
    </recommendedName>
</protein>
<dbReference type="GO" id="GO:0004519">
    <property type="term" value="F:endonuclease activity"/>
    <property type="evidence" value="ECO:0007669"/>
    <property type="project" value="InterPro"/>
</dbReference>
<dbReference type="PROSITE" id="PS50819">
    <property type="entry name" value="INTEIN_ENDONUCLEASE"/>
    <property type="match status" value="1"/>
</dbReference>
<name>A0A8E2I768_9BACI</name>
<organism evidence="2 3">
    <name type="scientific">Heyndrickxia oleronia</name>
    <dbReference type="NCBI Taxonomy" id="38875"/>
    <lineage>
        <taxon>Bacteria</taxon>
        <taxon>Bacillati</taxon>
        <taxon>Bacillota</taxon>
        <taxon>Bacilli</taxon>
        <taxon>Bacillales</taxon>
        <taxon>Bacillaceae</taxon>
        <taxon>Heyndrickxia</taxon>
    </lineage>
</organism>
<dbReference type="InterPro" id="IPR004860">
    <property type="entry name" value="LAGLIDADG_dom"/>
</dbReference>
<dbReference type="Proteomes" id="UP000189761">
    <property type="component" value="Unassembled WGS sequence"/>
</dbReference>
<keyword evidence="3" id="KW-1185">Reference proteome</keyword>
<evidence type="ECO:0000313" key="3">
    <source>
        <dbReference type="Proteomes" id="UP000189761"/>
    </source>
</evidence>
<feature type="non-terminal residue" evidence="2">
    <location>
        <position position="298"/>
    </location>
</feature>
<accession>A0A8E2I768</accession>
<dbReference type="Gene3D" id="3.10.28.10">
    <property type="entry name" value="Homing endonucleases"/>
    <property type="match status" value="1"/>
</dbReference>
<dbReference type="Pfam" id="PF14528">
    <property type="entry name" value="LAGLIDADG_3"/>
    <property type="match status" value="2"/>
</dbReference>
<dbReference type="Gene3D" id="1.10.10.60">
    <property type="entry name" value="Homeodomain-like"/>
    <property type="match status" value="1"/>
</dbReference>
<feature type="domain" description="DOD-type homing endonuclease" evidence="1">
    <location>
        <begin position="76"/>
        <end position="205"/>
    </location>
</feature>
<sequence>MPRKPGMTDDKIIKLYKSGMPFKELQSIIGLSDRAIRNVMYKHGIEMNREQSSGQPRKHKVNEDFFKVWTHEMAWVLGLFVTDGCVNKQLHSISFAQKDETILQMIANFMGADYVIYSKRSSATIPSLFINSKKIKKDLNNLGISANKSMIVSFPKVPNEYLPAFLRGAIDGDGWVDIEGYRMNITTGSKSFVYSVASIFESWNLNFSITHIKSQANNLIYRIWVKGKNDLLQLANILYSNEIGYYINHKRINMIQHSNCQLRRLENLLNTENFTLSKMCNWIMVDGKLIKNSTIYNP</sequence>
<proteinExistence type="predicted"/>